<dbReference type="InterPro" id="IPR011234">
    <property type="entry name" value="Fumarylacetoacetase-like_C"/>
</dbReference>
<dbReference type="Proteomes" id="UP000184233">
    <property type="component" value="Unassembled WGS sequence"/>
</dbReference>
<dbReference type="PANTHER" id="PTHR43211:SF1">
    <property type="entry name" value="BLL6422 PROTEIN"/>
    <property type="match status" value="1"/>
</dbReference>
<dbReference type="InterPro" id="IPR036663">
    <property type="entry name" value="Fumarylacetoacetase_C_sf"/>
</dbReference>
<dbReference type="AlphaFoldDB" id="A0A1M3L6M0"/>
<evidence type="ECO:0000313" key="2">
    <source>
        <dbReference type="EMBL" id="OJX61129.1"/>
    </source>
</evidence>
<dbReference type="SUPFAM" id="SSF56529">
    <property type="entry name" value="FAH"/>
    <property type="match status" value="1"/>
</dbReference>
<feature type="domain" description="Fumarylacetoacetase-like C-terminal" evidence="1">
    <location>
        <begin position="98"/>
        <end position="326"/>
    </location>
</feature>
<evidence type="ECO:0000313" key="3">
    <source>
        <dbReference type="Proteomes" id="UP000184233"/>
    </source>
</evidence>
<proteinExistence type="predicted"/>
<dbReference type="STRING" id="1895771.BGO89_00595"/>
<evidence type="ECO:0000259" key="1">
    <source>
        <dbReference type="Pfam" id="PF01557"/>
    </source>
</evidence>
<dbReference type="Gene3D" id="3.90.850.10">
    <property type="entry name" value="Fumarylacetoacetase-like, C-terminal domain"/>
    <property type="match status" value="1"/>
</dbReference>
<dbReference type="Pfam" id="PF01557">
    <property type="entry name" value="FAA_hydrolase"/>
    <property type="match status" value="1"/>
</dbReference>
<sequence>MKLVTWNSGVGGRAGLLIDNRIIDVAAAYALAHEQGTGSLPSLPTTVIDILRLEEAGMNDLRALHAWCTARGAAALAAVAAPADAWLMAPVPHPSSMRDGYAFRQHVEAARRNRGLEMIPEFDEIPIFYFTNHQAVYGPGDVPVQTLHCNQLDFELECAIVIGKKGRNIKASEADSYVAGYMVMNDWSARALQMQEMKLNLGPAKGKDFATSIGPWLVTREELAPRRIETPNGETYDLVMKTVINGKDVALGNLKDMSWTFAQIIERASYGVTLHPGDVIGSGTCGTGCFLELNGSKVYDPAWWLKPGDVVECSIDMLGTLSNTVVLDEGR</sequence>
<gene>
    <name evidence="2" type="ORF">BGO89_00595</name>
</gene>
<reference evidence="2 3" key="1">
    <citation type="submission" date="2016-09" db="EMBL/GenBank/DDBJ databases">
        <title>Genome-resolved meta-omics ties microbial dynamics to process performance in biotechnology for thiocyanate degradation.</title>
        <authorList>
            <person name="Kantor R.S."/>
            <person name="Huddy R.J."/>
            <person name="Iyer R."/>
            <person name="Thomas B.C."/>
            <person name="Brown C.T."/>
            <person name="Anantharaman K."/>
            <person name="Tringe S."/>
            <person name="Hettich R.L."/>
            <person name="Harrison S.T."/>
            <person name="Banfield J.F."/>
        </authorList>
    </citation>
    <scope>NUCLEOTIDE SEQUENCE [LARGE SCALE GENOMIC DNA]</scope>
    <source>
        <strain evidence="2">59-99</strain>
    </source>
</reference>
<dbReference type="GO" id="GO:0003824">
    <property type="term" value="F:catalytic activity"/>
    <property type="evidence" value="ECO:0007669"/>
    <property type="project" value="InterPro"/>
</dbReference>
<accession>A0A1M3L6M0</accession>
<dbReference type="PANTHER" id="PTHR43211">
    <property type="entry name" value="FUMARYLACETOACETATE HYDROLASE"/>
    <property type="match status" value="1"/>
</dbReference>
<protein>
    <recommendedName>
        <fullName evidence="1">Fumarylacetoacetase-like C-terminal domain-containing protein</fullName>
    </recommendedName>
</protein>
<organism evidence="2 3">
    <name type="scientific">Candidatus Kapaibacterium thiocyanatum</name>
    <dbReference type="NCBI Taxonomy" id="1895771"/>
    <lineage>
        <taxon>Bacteria</taxon>
        <taxon>Pseudomonadati</taxon>
        <taxon>Candidatus Kapaibacteriota</taxon>
        <taxon>Candidatus Kapaibacteriia</taxon>
        <taxon>Candidatus Kapaibacteriales</taxon>
        <taxon>Candidatus Kapaibacteriaceae</taxon>
        <taxon>Candidatus Kapaibacterium</taxon>
    </lineage>
</organism>
<comment type="caution">
    <text evidence="2">The sequence shown here is derived from an EMBL/GenBank/DDBJ whole genome shotgun (WGS) entry which is preliminary data.</text>
</comment>
<dbReference type="EMBL" id="MKVH01000002">
    <property type="protein sequence ID" value="OJX61129.1"/>
    <property type="molecule type" value="Genomic_DNA"/>
</dbReference>
<name>A0A1M3L6M0_9BACT</name>